<reference evidence="2" key="1">
    <citation type="journal article" date="2020" name="Stud. Mycol.">
        <title>101 Dothideomycetes genomes: a test case for predicting lifestyles and emergence of pathogens.</title>
        <authorList>
            <person name="Haridas S."/>
            <person name="Albert R."/>
            <person name="Binder M."/>
            <person name="Bloem J."/>
            <person name="Labutti K."/>
            <person name="Salamov A."/>
            <person name="Andreopoulos B."/>
            <person name="Baker S."/>
            <person name="Barry K."/>
            <person name="Bills G."/>
            <person name="Bluhm B."/>
            <person name="Cannon C."/>
            <person name="Castanera R."/>
            <person name="Culley D."/>
            <person name="Daum C."/>
            <person name="Ezra D."/>
            <person name="Gonzalez J."/>
            <person name="Henrissat B."/>
            <person name="Kuo A."/>
            <person name="Liang C."/>
            <person name="Lipzen A."/>
            <person name="Lutzoni F."/>
            <person name="Magnuson J."/>
            <person name="Mondo S."/>
            <person name="Nolan M."/>
            <person name="Ohm R."/>
            <person name="Pangilinan J."/>
            <person name="Park H.-J."/>
            <person name="Ramirez L."/>
            <person name="Alfaro M."/>
            <person name="Sun H."/>
            <person name="Tritt A."/>
            <person name="Yoshinaga Y."/>
            <person name="Zwiers L.-H."/>
            <person name="Turgeon B."/>
            <person name="Goodwin S."/>
            <person name="Spatafora J."/>
            <person name="Crous P."/>
            <person name="Grigoriev I."/>
        </authorList>
    </citation>
    <scope>NUCLEOTIDE SEQUENCE</scope>
    <source>
        <strain evidence="2">CBS 133067</strain>
    </source>
</reference>
<dbReference type="Proteomes" id="UP000799772">
    <property type="component" value="Unassembled WGS sequence"/>
</dbReference>
<protein>
    <submittedName>
        <fullName evidence="2">Uncharacterized protein</fullName>
    </submittedName>
</protein>
<dbReference type="EMBL" id="ML978125">
    <property type="protein sequence ID" value="KAF2099600.1"/>
    <property type="molecule type" value="Genomic_DNA"/>
</dbReference>
<evidence type="ECO:0000256" key="1">
    <source>
        <dbReference type="SAM" id="MobiDB-lite"/>
    </source>
</evidence>
<proteinExistence type="predicted"/>
<feature type="region of interest" description="Disordered" evidence="1">
    <location>
        <begin position="42"/>
        <end position="76"/>
    </location>
</feature>
<keyword evidence="3" id="KW-1185">Reference proteome</keyword>
<feature type="compositionally biased region" description="Basic and acidic residues" evidence="1">
    <location>
        <begin position="63"/>
        <end position="76"/>
    </location>
</feature>
<organism evidence="2 3">
    <name type="scientific">Rhizodiscina lignyota</name>
    <dbReference type="NCBI Taxonomy" id="1504668"/>
    <lineage>
        <taxon>Eukaryota</taxon>
        <taxon>Fungi</taxon>
        <taxon>Dikarya</taxon>
        <taxon>Ascomycota</taxon>
        <taxon>Pezizomycotina</taxon>
        <taxon>Dothideomycetes</taxon>
        <taxon>Pleosporomycetidae</taxon>
        <taxon>Aulographales</taxon>
        <taxon>Rhizodiscinaceae</taxon>
        <taxon>Rhizodiscina</taxon>
    </lineage>
</organism>
<evidence type="ECO:0000313" key="2">
    <source>
        <dbReference type="EMBL" id="KAF2099600.1"/>
    </source>
</evidence>
<gene>
    <name evidence="2" type="ORF">NA57DRAFT_75100</name>
</gene>
<comment type="caution">
    <text evidence="2">The sequence shown here is derived from an EMBL/GenBank/DDBJ whole genome shotgun (WGS) entry which is preliminary data.</text>
</comment>
<accession>A0A9P4IHX5</accession>
<dbReference type="AlphaFoldDB" id="A0A9P4IHX5"/>
<sequence length="189" mass="21423">MPSSLQPPTAAIDFNNPFADDEACITAKPIYRYDSAVPPRLPPLVIPQMADSSERSPTGGSRPAERRTLLPPEHPDHLRTEAARIYDLDAGEDCMHPMVQTIEVIEEGSDADVEKGVMMMMERKESWVARTARRMSEGWLGKAMLYPVKRLSKVWGRKGSEDDDVLWESDEVKEWDDTMLEYSVALRRC</sequence>
<evidence type="ECO:0000313" key="3">
    <source>
        <dbReference type="Proteomes" id="UP000799772"/>
    </source>
</evidence>
<name>A0A9P4IHX5_9PEZI</name>